<dbReference type="NCBIfam" id="NF007104">
    <property type="entry name" value="PRK09553.1"/>
    <property type="match status" value="1"/>
</dbReference>
<dbReference type="PANTHER" id="PTHR30468">
    <property type="entry name" value="ALPHA-KETOGLUTARATE-DEPENDENT SULFONATE DIOXYGENASE"/>
    <property type="match status" value="1"/>
</dbReference>
<keyword evidence="5" id="KW-0560">Oxidoreductase</keyword>
<dbReference type="Proteomes" id="UP000182229">
    <property type="component" value="Unassembled WGS sequence"/>
</dbReference>
<comment type="cofactor">
    <cofactor evidence="1">
        <name>Fe(2+)</name>
        <dbReference type="ChEBI" id="CHEBI:29033"/>
    </cofactor>
</comment>
<evidence type="ECO:0000313" key="8">
    <source>
        <dbReference type="EMBL" id="OJH38907.1"/>
    </source>
</evidence>
<feature type="domain" description="TauD/TfdA-like" evidence="7">
    <location>
        <begin position="5"/>
        <end position="270"/>
    </location>
</feature>
<evidence type="ECO:0000259" key="7">
    <source>
        <dbReference type="Pfam" id="PF02668"/>
    </source>
</evidence>
<accession>A0A1L9B9H2</accession>
<dbReference type="InterPro" id="IPR051323">
    <property type="entry name" value="AtsK-like"/>
</dbReference>
<keyword evidence="6" id="KW-0408">Iron</keyword>
<protein>
    <submittedName>
        <fullName evidence="8">Taurine dioxygenase</fullName>
    </submittedName>
</protein>
<name>A0A1L9B9H2_9BACT</name>
<evidence type="ECO:0000256" key="5">
    <source>
        <dbReference type="ARBA" id="ARBA00023002"/>
    </source>
</evidence>
<dbReference type="Gene3D" id="3.60.130.10">
    <property type="entry name" value="Clavaminate synthase-like"/>
    <property type="match status" value="1"/>
</dbReference>
<keyword evidence="4 8" id="KW-0223">Dioxygenase</keyword>
<evidence type="ECO:0000256" key="4">
    <source>
        <dbReference type="ARBA" id="ARBA00022964"/>
    </source>
</evidence>
<dbReference type="GO" id="GO:0005737">
    <property type="term" value="C:cytoplasm"/>
    <property type="evidence" value="ECO:0007669"/>
    <property type="project" value="TreeGrafter"/>
</dbReference>
<evidence type="ECO:0000256" key="1">
    <source>
        <dbReference type="ARBA" id="ARBA00001954"/>
    </source>
</evidence>
<comment type="similarity">
    <text evidence="2">Belongs to the TfdA dioxygenase family.</text>
</comment>
<keyword evidence="3" id="KW-0479">Metal-binding</keyword>
<dbReference type="AlphaFoldDB" id="A0A1L9B9H2"/>
<dbReference type="InterPro" id="IPR042098">
    <property type="entry name" value="TauD-like_sf"/>
</dbReference>
<dbReference type="STRING" id="83449.BON30_22090"/>
<dbReference type="OrthoDB" id="7209371at2"/>
<dbReference type="GO" id="GO:0046872">
    <property type="term" value="F:metal ion binding"/>
    <property type="evidence" value="ECO:0007669"/>
    <property type="project" value="UniProtKB-KW"/>
</dbReference>
<dbReference type="Pfam" id="PF02668">
    <property type="entry name" value="TauD"/>
    <property type="match status" value="1"/>
</dbReference>
<dbReference type="RefSeq" id="WP_071900344.1">
    <property type="nucleotide sequence ID" value="NZ_MPIN01000005.1"/>
</dbReference>
<evidence type="ECO:0000256" key="6">
    <source>
        <dbReference type="ARBA" id="ARBA00023004"/>
    </source>
</evidence>
<evidence type="ECO:0000256" key="3">
    <source>
        <dbReference type="ARBA" id="ARBA00022723"/>
    </source>
</evidence>
<proteinExistence type="inferred from homology"/>
<dbReference type="FunFam" id="3.60.130.10:FF:000002">
    <property type="entry name" value="Alpha-ketoglutarate-dependent taurine dioxygenase"/>
    <property type="match status" value="1"/>
</dbReference>
<dbReference type="GO" id="GO:0000908">
    <property type="term" value="F:taurine dioxygenase activity"/>
    <property type="evidence" value="ECO:0007669"/>
    <property type="project" value="TreeGrafter"/>
</dbReference>
<gene>
    <name evidence="8" type="ORF">BON30_22090</name>
</gene>
<reference evidence="9" key="1">
    <citation type="submission" date="2016-11" db="EMBL/GenBank/DDBJ databases">
        <authorList>
            <person name="Shukria A."/>
            <person name="Stevens D.C."/>
        </authorList>
    </citation>
    <scope>NUCLEOTIDE SEQUENCE [LARGE SCALE GENOMIC DNA]</scope>
    <source>
        <strain evidence="9">Cbfe23</strain>
    </source>
</reference>
<dbReference type="InterPro" id="IPR003819">
    <property type="entry name" value="TauD/TfdA-like"/>
</dbReference>
<reference evidence="8 9" key="2">
    <citation type="submission" date="2016-12" db="EMBL/GenBank/DDBJ databases">
        <title>Draft Genome Sequence of Cystobacter ferrugineus Strain Cbfe23.</title>
        <authorList>
            <person name="Akbar S."/>
            <person name="Dowd S.E."/>
            <person name="Stevens D.C."/>
        </authorList>
    </citation>
    <scope>NUCLEOTIDE SEQUENCE [LARGE SCALE GENOMIC DNA]</scope>
    <source>
        <strain evidence="8 9">Cbfe23</strain>
    </source>
</reference>
<organism evidence="8 9">
    <name type="scientific">Cystobacter ferrugineus</name>
    <dbReference type="NCBI Taxonomy" id="83449"/>
    <lineage>
        <taxon>Bacteria</taxon>
        <taxon>Pseudomonadati</taxon>
        <taxon>Myxococcota</taxon>
        <taxon>Myxococcia</taxon>
        <taxon>Myxococcales</taxon>
        <taxon>Cystobacterineae</taxon>
        <taxon>Archangiaceae</taxon>
        <taxon>Cystobacter</taxon>
    </lineage>
</organism>
<comment type="caution">
    <text evidence="8">The sequence shown here is derived from an EMBL/GenBank/DDBJ whole genome shotgun (WGS) entry which is preliminary data.</text>
</comment>
<dbReference type="SUPFAM" id="SSF51197">
    <property type="entry name" value="Clavaminate synthase-like"/>
    <property type="match status" value="1"/>
</dbReference>
<evidence type="ECO:0000313" key="9">
    <source>
        <dbReference type="Proteomes" id="UP000182229"/>
    </source>
</evidence>
<dbReference type="EMBL" id="MPIN01000005">
    <property type="protein sequence ID" value="OJH38907.1"/>
    <property type="molecule type" value="Genomic_DNA"/>
</dbReference>
<dbReference type="GO" id="GO:0006790">
    <property type="term" value="P:sulfur compound metabolic process"/>
    <property type="evidence" value="ECO:0007669"/>
    <property type="project" value="TreeGrafter"/>
</dbReference>
<sequence length="277" mass="31417">MSLNITPLNPALGAVVEGINLRDPLSDSHRDAIEQALLRHQVLFFRDQPLTPQQQAAFAARFGELHIHPIYPNIPEQPQVLVLDTAVTDVRDNAIWHTDVTFLETPALGAVLAAKKLPPYGGDTLWASSSAAFDALSKPMQKLLDGLTALHDITRSFPLERFGATPEDLARYEEAKRKNPPRPHPVVRTHPVTGRKGLFINDGFTTRINELEPAESDALLRFLFAHSTRPEFSIRWRWQENDVAFWDNRITQHYAVDDYRPQRRVMHRATILGDKPF</sequence>
<evidence type="ECO:0000256" key="2">
    <source>
        <dbReference type="ARBA" id="ARBA00005896"/>
    </source>
</evidence>
<dbReference type="PANTHER" id="PTHR30468:SF1">
    <property type="entry name" value="ALPHA-KETOGLUTARATE-DEPENDENT SULFONATE DIOXYGENASE"/>
    <property type="match status" value="1"/>
</dbReference>
<keyword evidence="9" id="KW-1185">Reference proteome</keyword>